<dbReference type="InterPro" id="IPR002410">
    <property type="entry name" value="Peptidase_S33"/>
</dbReference>
<evidence type="ECO:0000256" key="2">
    <source>
        <dbReference type="ARBA" id="ARBA00022801"/>
    </source>
</evidence>
<gene>
    <name evidence="5" type="ORF">RE431_04570</name>
</gene>
<comment type="caution">
    <text evidence="5">The sequence shown here is derived from an EMBL/GenBank/DDBJ whole genome shotgun (WGS) entry which is preliminary data.</text>
</comment>
<evidence type="ECO:0000313" key="6">
    <source>
        <dbReference type="Proteomes" id="UP001257234"/>
    </source>
</evidence>
<dbReference type="GO" id="GO:0016787">
    <property type="term" value="F:hydrolase activity"/>
    <property type="evidence" value="ECO:0007669"/>
    <property type="project" value="UniProtKB-KW"/>
</dbReference>
<dbReference type="InterPro" id="IPR000073">
    <property type="entry name" value="AB_hydrolase_1"/>
</dbReference>
<keyword evidence="6" id="KW-1185">Reference proteome</keyword>
<evidence type="ECO:0000313" key="5">
    <source>
        <dbReference type="EMBL" id="MDR5589898.1"/>
    </source>
</evidence>
<comment type="similarity">
    <text evidence="1">Belongs to the peptidase S33 family.</text>
</comment>
<keyword evidence="2 5" id="KW-0378">Hydrolase</keyword>
<name>A0ABU1EP18_9FLAO</name>
<sequence>MFKRYILSLFLFFPVLIFSQQKTVINTDSGKIAYQKFGKGYPLLIINGGPGMNSNGFAPLAKMLSEENTTIIYDQRGTGMSEVKGLKASATTIDLMVEDIELLRKELDYDQWIVLGHSFGGMLAYAYAVEHPERVKAMIQSHSGGMSLRNVSRFDLGKRLTEEENDSLAHYSIMSQSSPGNTRLLRKRAEFLAKAYLVGKEHEDAITNRLLQVNREINGDVWRNMRANNFDLVSQMKNFKKPVLIMHGDRDPVPIDIAQFAKRTIPNSELVIMENCGHYGWLDTPEIYLTEVKQFLKDNSTSIN</sequence>
<proteinExistence type="inferred from homology"/>
<dbReference type="PRINTS" id="PR00793">
    <property type="entry name" value="PROAMNOPTASE"/>
</dbReference>
<dbReference type="RefSeq" id="WP_309560785.1">
    <property type="nucleotide sequence ID" value="NZ_JAVJIU010000002.1"/>
</dbReference>
<dbReference type="PANTHER" id="PTHR43798">
    <property type="entry name" value="MONOACYLGLYCEROL LIPASE"/>
    <property type="match status" value="1"/>
</dbReference>
<dbReference type="Proteomes" id="UP001257234">
    <property type="component" value="Unassembled WGS sequence"/>
</dbReference>
<accession>A0ABU1EP18</accession>
<feature type="signal peptide" evidence="3">
    <location>
        <begin position="1"/>
        <end position="19"/>
    </location>
</feature>
<evidence type="ECO:0000256" key="3">
    <source>
        <dbReference type="SAM" id="SignalP"/>
    </source>
</evidence>
<protein>
    <submittedName>
        <fullName evidence="5">Alpha/beta hydrolase</fullName>
    </submittedName>
</protein>
<evidence type="ECO:0000256" key="1">
    <source>
        <dbReference type="ARBA" id="ARBA00010088"/>
    </source>
</evidence>
<organism evidence="5 6">
    <name type="scientific">Christiangramia sediminicola</name>
    <dbReference type="NCBI Taxonomy" id="3073267"/>
    <lineage>
        <taxon>Bacteria</taxon>
        <taxon>Pseudomonadati</taxon>
        <taxon>Bacteroidota</taxon>
        <taxon>Flavobacteriia</taxon>
        <taxon>Flavobacteriales</taxon>
        <taxon>Flavobacteriaceae</taxon>
        <taxon>Christiangramia</taxon>
    </lineage>
</organism>
<feature type="chain" id="PRO_5046824772" evidence="3">
    <location>
        <begin position="20"/>
        <end position="304"/>
    </location>
</feature>
<feature type="domain" description="AB hydrolase-1" evidence="4">
    <location>
        <begin position="41"/>
        <end position="282"/>
    </location>
</feature>
<dbReference type="Pfam" id="PF00561">
    <property type="entry name" value="Abhydrolase_1"/>
    <property type="match status" value="1"/>
</dbReference>
<dbReference type="EMBL" id="JAVJIU010000002">
    <property type="protein sequence ID" value="MDR5589898.1"/>
    <property type="molecule type" value="Genomic_DNA"/>
</dbReference>
<dbReference type="SUPFAM" id="SSF53474">
    <property type="entry name" value="alpha/beta-Hydrolases"/>
    <property type="match status" value="1"/>
</dbReference>
<dbReference type="PRINTS" id="PR00111">
    <property type="entry name" value="ABHYDROLASE"/>
</dbReference>
<evidence type="ECO:0000259" key="4">
    <source>
        <dbReference type="Pfam" id="PF00561"/>
    </source>
</evidence>
<dbReference type="Gene3D" id="3.40.50.1820">
    <property type="entry name" value="alpha/beta hydrolase"/>
    <property type="match status" value="1"/>
</dbReference>
<keyword evidence="3" id="KW-0732">Signal</keyword>
<dbReference type="InterPro" id="IPR050266">
    <property type="entry name" value="AB_hydrolase_sf"/>
</dbReference>
<dbReference type="InterPro" id="IPR029058">
    <property type="entry name" value="AB_hydrolase_fold"/>
</dbReference>
<reference evidence="6" key="1">
    <citation type="submission" date="2023-07" db="EMBL/GenBank/DDBJ databases">
        <title>Christiangramia sp. SM2212., a novel bacterium of the family Flavobacteriaceae isolated from the sea sediment.</title>
        <authorList>
            <person name="Wang J."/>
            <person name="Zhang X."/>
        </authorList>
    </citation>
    <scope>NUCLEOTIDE SEQUENCE [LARGE SCALE GENOMIC DNA]</scope>
    <source>
        <strain evidence="6">SM2212</strain>
    </source>
</reference>